<dbReference type="SUPFAM" id="SSF50475">
    <property type="entry name" value="FMN-binding split barrel"/>
    <property type="match status" value="1"/>
</dbReference>
<dbReference type="Gene3D" id="2.30.110.10">
    <property type="entry name" value="Electron Transport, Fmn-binding Protein, Chain A"/>
    <property type="match status" value="1"/>
</dbReference>
<proteinExistence type="predicted"/>
<dbReference type="Pfam" id="PF04075">
    <property type="entry name" value="F420H2_quin_red"/>
    <property type="match status" value="1"/>
</dbReference>
<dbReference type="GO" id="GO:0016491">
    <property type="term" value="F:oxidoreductase activity"/>
    <property type="evidence" value="ECO:0007669"/>
    <property type="project" value="InterPro"/>
</dbReference>
<protein>
    <submittedName>
        <fullName evidence="1">Nitroreductase family deazaflavin-dependent oxidoreductase</fullName>
    </submittedName>
</protein>
<dbReference type="AlphaFoldDB" id="A0A849CGK8"/>
<dbReference type="Proteomes" id="UP000586827">
    <property type="component" value="Unassembled WGS sequence"/>
</dbReference>
<name>A0A849CGK8_9NOCA</name>
<dbReference type="EMBL" id="JABELX010000017">
    <property type="protein sequence ID" value="NNH74889.1"/>
    <property type="molecule type" value="Genomic_DNA"/>
</dbReference>
<reference evidence="1 2" key="1">
    <citation type="submission" date="2020-05" db="EMBL/GenBank/DDBJ databases">
        <title>MicrobeNet Type strains.</title>
        <authorList>
            <person name="Nicholson A.C."/>
        </authorList>
    </citation>
    <scope>NUCLEOTIDE SEQUENCE [LARGE SCALE GENOMIC DNA]</scope>
    <source>
        <strain evidence="1 2">JCM 3224</strain>
    </source>
</reference>
<gene>
    <name evidence="1" type="ORF">HLB23_34425</name>
</gene>
<dbReference type="RefSeq" id="WP_067527918.1">
    <property type="nucleotide sequence ID" value="NZ_JABELX010000017.1"/>
</dbReference>
<sequence length="134" mass="15260">MTTTAAKRRRVTWFHRRIANPLMRYVAGYLPGSALLETTGRRTGLPRRTPVGGRIVDGAFWMVSDHGVASNYVRNILAEPRVRVRIRARWQEGTAQPMPDDNARERLRSLPVFNSLLVRALGTELLTVRIDLRP</sequence>
<dbReference type="InterPro" id="IPR012349">
    <property type="entry name" value="Split_barrel_FMN-bd"/>
</dbReference>
<dbReference type="NCBIfam" id="TIGR00026">
    <property type="entry name" value="hi_GC_TIGR00026"/>
    <property type="match status" value="1"/>
</dbReference>
<keyword evidence="2" id="KW-1185">Reference proteome</keyword>
<comment type="caution">
    <text evidence="1">The sequence shown here is derived from an EMBL/GenBank/DDBJ whole genome shotgun (WGS) entry which is preliminary data.</text>
</comment>
<evidence type="ECO:0000313" key="2">
    <source>
        <dbReference type="Proteomes" id="UP000586827"/>
    </source>
</evidence>
<accession>A0A849CGK8</accession>
<organism evidence="1 2">
    <name type="scientific">Nocardia uniformis</name>
    <dbReference type="NCBI Taxonomy" id="53432"/>
    <lineage>
        <taxon>Bacteria</taxon>
        <taxon>Bacillati</taxon>
        <taxon>Actinomycetota</taxon>
        <taxon>Actinomycetes</taxon>
        <taxon>Mycobacteriales</taxon>
        <taxon>Nocardiaceae</taxon>
        <taxon>Nocardia</taxon>
    </lineage>
</organism>
<dbReference type="InterPro" id="IPR004378">
    <property type="entry name" value="F420H2_quin_Rdtase"/>
</dbReference>
<evidence type="ECO:0000313" key="1">
    <source>
        <dbReference type="EMBL" id="NNH74889.1"/>
    </source>
</evidence>